<keyword evidence="12 13" id="KW-0407">Ion channel</keyword>
<dbReference type="PIRSF" id="PIRSF037090">
    <property type="entry name" value="Iontro_Glu-like_rcpt_pln"/>
    <property type="match status" value="1"/>
</dbReference>
<evidence type="ECO:0000313" key="17">
    <source>
        <dbReference type="EMBL" id="CAI9088746.1"/>
    </source>
</evidence>
<comment type="function">
    <text evidence="13">Glutamate-gated receptor that probably acts as non-selective cation channel.</text>
</comment>
<keyword evidence="6 15" id="KW-1133">Transmembrane helix</keyword>
<feature type="transmembrane region" description="Helical" evidence="15">
    <location>
        <begin position="805"/>
        <end position="825"/>
    </location>
</feature>
<dbReference type="InterPro" id="IPR015683">
    <property type="entry name" value="Ionotropic_Glu_rcpt"/>
</dbReference>
<evidence type="ECO:0000256" key="14">
    <source>
        <dbReference type="PIRSR" id="PIRSR037090-50"/>
    </source>
</evidence>
<feature type="transmembrane region" description="Helical" evidence="15">
    <location>
        <begin position="628"/>
        <end position="646"/>
    </location>
</feature>
<keyword evidence="10" id="KW-0325">Glycoprotein</keyword>
<keyword evidence="18" id="KW-1185">Reference proteome</keyword>
<dbReference type="PANTHER" id="PTHR34836:SF9">
    <property type="entry name" value="RECEPTOR LIGAND BINDING REGION DOMAIN-CONTAINING PROTEIN"/>
    <property type="match status" value="1"/>
</dbReference>
<sequence>MVTYHHQHHLSFIWLFLLSSSFLLLLVNLEHATFVGGTANAQNDGAVNFTIGAIVDFSSRKGQEDLVAMEMAVEDYYIKTNMKLNLLLKDSQGDAVQATLSATSLINEEKVKAILGPRSWEETSVIAEVGNQYGVPILSLADYFPPWSTRHWPFLTQASPSRILQMKAVAAVVQSWRWRRVNVIYEDIDSAANGISPHLYDALQEVGVQISHLTTFPPLTNNVSFLSEELEKLKADQCRVFIVHVSLALAVQLFNKAKELKMMEKGYVWITTDSTTSLVDSLDISAISSMKGVLGVKSYYKDKGVKYQDFYRKFDENFGAKYPREKNNEPGDSALEAYDAIWTLAQAMKQGGNLVDKLSDSSITGLSGEIQFVDRTLAPLTVFQIINVIGRSYEELGFWTHGLGFSANLDGKMQNRNTMESLGQVFWPGGSLATPRGWEVPNVSNPLRIGVPSGTLINSFVDVEYDNSTGNYTISGFSIDVFTEAVALLPYYLPYEFIPFDDTYDSLVEQVWLKNFDAAVGDIAIISKRYAFADFTHPHTESGLVLVVPVQSKSNKGWLFLKPFTKPMWLVTVAVTVYNGFVIWMIERNYCAELKGSVLHQIGKLLWLAFATLFSIQGDKLHSNLSKMATVVWLFVALIISQTYTANLTSLLTVPRLEPKVANIETLRNNKQMVGYSRKGSVKGYLLDVLHFKENYIKKFSTLEECAESLKTGKTAGALLEVPTAKLFLAKYCKSFTTTGPTYKYGGYGYAFPKGSPLIADIDEALLKVFEKGTLKELEDKLTASDNCVESDLEHETHSLSPSSFLVLFLFTGVTSTSALAIYAFHSKCKEDNSMSEHERNWTLILLVLKHSRKLKVRFSRKFSNSGTSTTTFPASWYY</sequence>
<evidence type="ECO:0000256" key="10">
    <source>
        <dbReference type="ARBA" id="ARBA00023180"/>
    </source>
</evidence>
<dbReference type="CDD" id="cd19990">
    <property type="entry name" value="PBP1_GABAb_receptor_plant"/>
    <property type="match status" value="1"/>
</dbReference>
<dbReference type="EMBL" id="OX459118">
    <property type="protein sequence ID" value="CAI9088746.1"/>
    <property type="molecule type" value="Genomic_DNA"/>
</dbReference>
<dbReference type="Gene3D" id="3.40.50.2300">
    <property type="match status" value="2"/>
</dbReference>
<proteinExistence type="inferred from homology"/>
<comment type="similarity">
    <text evidence="2 13">Belongs to the glutamate-gated ion channel (TC 1.A.10.1) family.</text>
</comment>
<keyword evidence="7 13" id="KW-0406">Ion transport</keyword>
<dbReference type="GO" id="GO:0015276">
    <property type="term" value="F:ligand-gated monoatomic ion channel activity"/>
    <property type="evidence" value="ECO:0007669"/>
    <property type="project" value="InterPro"/>
</dbReference>
<gene>
    <name evidence="17" type="ORF">OLC1_LOCUS1248</name>
</gene>
<evidence type="ECO:0000256" key="6">
    <source>
        <dbReference type="ARBA" id="ARBA00022989"/>
    </source>
</evidence>
<dbReference type="PANTHER" id="PTHR34836">
    <property type="entry name" value="OS06G0188250 PROTEIN"/>
    <property type="match status" value="1"/>
</dbReference>
<dbReference type="InterPro" id="IPR001828">
    <property type="entry name" value="ANF_lig-bd_rcpt"/>
</dbReference>
<comment type="subcellular location">
    <subcellularLocation>
        <location evidence="1">Membrane</location>
        <topology evidence="1">Multi-pass membrane protein</topology>
    </subcellularLocation>
</comment>
<evidence type="ECO:0000256" key="12">
    <source>
        <dbReference type="ARBA" id="ARBA00023303"/>
    </source>
</evidence>
<dbReference type="AlphaFoldDB" id="A0AAV1C069"/>
<dbReference type="CDD" id="cd13686">
    <property type="entry name" value="GluR_Plant"/>
    <property type="match status" value="1"/>
</dbReference>
<dbReference type="FunFam" id="1.10.287.70:FF:000172">
    <property type="entry name" value="Glutamate receptor"/>
    <property type="match status" value="1"/>
</dbReference>
<protein>
    <recommendedName>
        <fullName evidence="13">Glutamate receptor</fullName>
    </recommendedName>
</protein>
<dbReference type="FunFam" id="3.40.50.2300:FF:000188">
    <property type="entry name" value="Glutamate receptor"/>
    <property type="match status" value="1"/>
</dbReference>
<evidence type="ECO:0000256" key="5">
    <source>
        <dbReference type="ARBA" id="ARBA00022729"/>
    </source>
</evidence>
<dbReference type="InterPro" id="IPR044440">
    <property type="entry name" value="GABAb_receptor_plant_PBP1"/>
</dbReference>
<dbReference type="FunFam" id="3.40.190.10:FF:000054">
    <property type="entry name" value="Glutamate receptor"/>
    <property type="match status" value="1"/>
</dbReference>
<keyword evidence="9 13" id="KW-0675">Receptor</keyword>
<dbReference type="InterPro" id="IPR028082">
    <property type="entry name" value="Peripla_BP_I"/>
</dbReference>
<evidence type="ECO:0000256" key="2">
    <source>
        <dbReference type="ARBA" id="ARBA00008685"/>
    </source>
</evidence>
<keyword evidence="11 13" id="KW-1071">Ligand-gated ion channel</keyword>
<keyword evidence="3 13" id="KW-0813">Transport</keyword>
<keyword evidence="4 15" id="KW-0812">Transmembrane</keyword>
<keyword evidence="14" id="KW-1015">Disulfide bond</keyword>
<evidence type="ECO:0000256" key="3">
    <source>
        <dbReference type="ARBA" id="ARBA00022448"/>
    </source>
</evidence>
<accession>A0AAV1C069</accession>
<feature type="domain" description="Ionotropic glutamate receptor C-terminal" evidence="16">
    <location>
        <begin position="448"/>
        <end position="784"/>
    </location>
</feature>
<dbReference type="Proteomes" id="UP001161247">
    <property type="component" value="Chromosome 1"/>
</dbReference>
<dbReference type="GO" id="GO:0016020">
    <property type="term" value="C:membrane"/>
    <property type="evidence" value="ECO:0007669"/>
    <property type="project" value="UniProtKB-SubCell"/>
</dbReference>
<evidence type="ECO:0000256" key="13">
    <source>
        <dbReference type="PIRNR" id="PIRNR037090"/>
    </source>
</evidence>
<evidence type="ECO:0000256" key="7">
    <source>
        <dbReference type="ARBA" id="ARBA00023065"/>
    </source>
</evidence>
<feature type="transmembrane region" description="Helical" evidence="15">
    <location>
        <begin position="568"/>
        <end position="586"/>
    </location>
</feature>
<dbReference type="SMART" id="SM00079">
    <property type="entry name" value="PBPe"/>
    <property type="match status" value="1"/>
</dbReference>
<evidence type="ECO:0000256" key="11">
    <source>
        <dbReference type="ARBA" id="ARBA00023286"/>
    </source>
</evidence>
<dbReference type="Pfam" id="PF01094">
    <property type="entry name" value="ANF_receptor"/>
    <property type="match status" value="1"/>
</dbReference>
<evidence type="ECO:0000256" key="9">
    <source>
        <dbReference type="ARBA" id="ARBA00023170"/>
    </source>
</evidence>
<dbReference type="SUPFAM" id="SSF53850">
    <property type="entry name" value="Periplasmic binding protein-like II"/>
    <property type="match status" value="1"/>
</dbReference>
<dbReference type="Pfam" id="PF00060">
    <property type="entry name" value="Lig_chan"/>
    <property type="match status" value="1"/>
</dbReference>
<dbReference type="Gene3D" id="1.10.287.70">
    <property type="match status" value="1"/>
</dbReference>
<evidence type="ECO:0000313" key="18">
    <source>
        <dbReference type="Proteomes" id="UP001161247"/>
    </source>
</evidence>
<dbReference type="InterPro" id="IPR001320">
    <property type="entry name" value="Iontro_rcpt_C"/>
</dbReference>
<evidence type="ECO:0000256" key="1">
    <source>
        <dbReference type="ARBA" id="ARBA00004141"/>
    </source>
</evidence>
<keyword evidence="5" id="KW-0732">Signal</keyword>
<evidence type="ECO:0000256" key="8">
    <source>
        <dbReference type="ARBA" id="ARBA00023136"/>
    </source>
</evidence>
<evidence type="ECO:0000256" key="15">
    <source>
        <dbReference type="SAM" id="Phobius"/>
    </source>
</evidence>
<feature type="transmembrane region" description="Helical" evidence="15">
    <location>
        <begin position="12"/>
        <end position="29"/>
    </location>
</feature>
<dbReference type="Gene3D" id="3.40.190.10">
    <property type="entry name" value="Periplasmic binding protein-like II"/>
    <property type="match status" value="2"/>
</dbReference>
<name>A0AAV1C069_OLDCO</name>
<dbReference type="SUPFAM" id="SSF53822">
    <property type="entry name" value="Periplasmic binding protein-like I"/>
    <property type="match status" value="1"/>
</dbReference>
<organism evidence="17 18">
    <name type="scientific">Oldenlandia corymbosa var. corymbosa</name>
    <dbReference type="NCBI Taxonomy" id="529605"/>
    <lineage>
        <taxon>Eukaryota</taxon>
        <taxon>Viridiplantae</taxon>
        <taxon>Streptophyta</taxon>
        <taxon>Embryophyta</taxon>
        <taxon>Tracheophyta</taxon>
        <taxon>Spermatophyta</taxon>
        <taxon>Magnoliopsida</taxon>
        <taxon>eudicotyledons</taxon>
        <taxon>Gunneridae</taxon>
        <taxon>Pentapetalae</taxon>
        <taxon>asterids</taxon>
        <taxon>lamiids</taxon>
        <taxon>Gentianales</taxon>
        <taxon>Rubiaceae</taxon>
        <taxon>Rubioideae</taxon>
        <taxon>Spermacoceae</taxon>
        <taxon>Hedyotis-Oldenlandia complex</taxon>
        <taxon>Oldenlandia</taxon>
    </lineage>
</organism>
<evidence type="ECO:0000256" key="4">
    <source>
        <dbReference type="ARBA" id="ARBA00022692"/>
    </source>
</evidence>
<evidence type="ECO:0000259" key="16">
    <source>
        <dbReference type="SMART" id="SM00079"/>
    </source>
</evidence>
<reference evidence="17" key="1">
    <citation type="submission" date="2023-03" db="EMBL/GenBank/DDBJ databases">
        <authorList>
            <person name="Julca I."/>
        </authorList>
    </citation>
    <scope>NUCLEOTIDE SEQUENCE</scope>
</reference>
<feature type="disulfide bond" evidence="14">
    <location>
        <begin position="733"/>
        <end position="788"/>
    </location>
</feature>
<keyword evidence="8 13" id="KW-0472">Membrane</keyword>
<dbReference type="InterPro" id="IPR017103">
    <property type="entry name" value="Iontropic_Glu_rcpt_pln"/>
</dbReference>
<feature type="transmembrane region" description="Helical" evidence="15">
    <location>
        <begin position="598"/>
        <end position="616"/>
    </location>
</feature>